<dbReference type="Pfam" id="PF21445">
    <property type="entry name" value="ADDB_N"/>
    <property type="match status" value="1"/>
</dbReference>
<keyword evidence="13 14" id="KW-0234">DNA repair</keyword>
<evidence type="ECO:0000256" key="13">
    <source>
        <dbReference type="ARBA" id="ARBA00023204"/>
    </source>
</evidence>
<keyword evidence="11 14" id="KW-0411">Iron-sulfur</keyword>
<evidence type="ECO:0000256" key="2">
    <source>
        <dbReference type="ARBA" id="ARBA00022722"/>
    </source>
</evidence>
<dbReference type="Pfam" id="PF12705">
    <property type="entry name" value="PDDEXK_1"/>
    <property type="match status" value="1"/>
</dbReference>
<dbReference type="InterPro" id="IPR027417">
    <property type="entry name" value="P-loop_NTPase"/>
</dbReference>
<feature type="binding site" evidence="14">
    <location>
        <position position="1121"/>
    </location>
    <ligand>
        <name>[4Fe-4S] cluster</name>
        <dbReference type="ChEBI" id="CHEBI:49883"/>
    </ligand>
</feature>
<keyword evidence="1 14" id="KW-0004">4Fe-4S</keyword>
<dbReference type="InterPro" id="IPR038726">
    <property type="entry name" value="PDDEXK_AddAB-type"/>
</dbReference>
<dbReference type="InterPro" id="IPR049035">
    <property type="entry name" value="ADDB_N"/>
</dbReference>
<evidence type="ECO:0000256" key="11">
    <source>
        <dbReference type="ARBA" id="ARBA00023014"/>
    </source>
</evidence>
<comment type="similarity">
    <text evidence="14">Belongs to the helicase family. AddB/RexB type 1 subfamily.</text>
</comment>
<comment type="caution">
    <text evidence="16">The sequence shown here is derived from an EMBL/GenBank/DDBJ whole genome shotgun (WGS) entry which is preliminary data.</text>
</comment>
<evidence type="ECO:0000256" key="8">
    <source>
        <dbReference type="ARBA" id="ARBA00022839"/>
    </source>
</evidence>
<keyword evidence="10 14" id="KW-0408">Iron</keyword>
<evidence type="ECO:0000256" key="10">
    <source>
        <dbReference type="ARBA" id="ARBA00023004"/>
    </source>
</evidence>
<dbReference type="EMBL" id="WKKF01000001">
    <property type="protein sequence ID" value="MRX52643.1"/>
    <property type="molecule type" value="Genomic_DNA"/>
</dbReference>
<keyword evidence="5 14" id="KW-0227">DNA damage</keyword>
<keyword evidence="4 14" id="KW-0547">Nucleotide-binding</keyword>
<proteinExistence type="inferred from homology"/>
<dbReference type="RefSeq" id="WP_170292691.1">
    <property type="nucleotide sequence ID" value="NZ_CAJGAA010000001.1"/>
</dbReference>
<dbReference type="InterPro" id="IPR014140">
    <property type="entry name" value="DNA_helicase_suAddB"/>
</dbReference>
<reference evidence="16 17" key="1">
    <citation type="submission" date="2019-11" db="EMBL/GenBank/DDBJ databases">
        <title>Bacillus idriensis genome.</title>
        <authorList>
            <person name="Konopka E.N."/>
            <person name="Newman J.D."/>
        </authorList>
    </citation>
    <scope>NUCLEOTIDE SEQUENCE [LARGE SCALE GENOMIC DNA]</scope>
    <source>
        <strain evidence="16 17">DSM 19097</strain>
    </source>
</reference>
<keyword evidence="9 14" id="KW-0067">ATP-binding</keyword>
<dbReference type="Gene3D" id="6.10.140.1030">
    <property type="match status" value="1"/>
</dbReference>
<evidence type="ECO:0000256" key="6">
    <source>
        <dbReference type="ARBA" id="ARBA00022801"/>
    </source>
</evidence>
<accession>A0A6I2MA11</accession>
<dbReference type="InterPro" id="IPR014017">
    <property type="entry name" value="DNA_helicase_UvrD-like_C"/>
</dbReference>
<dbReference type="NCBIfam" id="TIGR02773">
    <property type="entry name" value="addB_Gpos"/>
    <property type="match status" value="1"/>
</dbReference>
<gene>
    <name evidence="14 16" type="primary">addB</name>
    <name evidence="16" type="ORF">GJU41_01550</name>
</gene>
<keyword evidence="6 14" id="KW-0378">Hydrolase</keyword>
<dbReference type="GO" id="GO:0046872">
    <property type="term" value="F:metal ion binding"/>
    <property type="evidence" value="ECO:0007669"/>
    <property type="project" value="UniProtKB-KW"/>
</dbReference>
<feature type="binding site" evidence="14">
    <location>
        <position position="1130"/>
    </location>
    <ligand>
        <name>[4Fe-4S] cluster</name>
        <dbReference type="ChEBI" id="CHEBI:49883"/>
    </ligand>
</feature>
<comment type="miscellaneous">
    <text evidence="14">Despite having conserved helicase domains, this subunit does not have helicase activity.</text>
</comment>
<evidence type="ECO:0000313" key="16">
    <source>
        <dbReference type="EMBL" id="MRX52643.1"/>
    </source>
</evidence>
<keyword evidence="3 14" id="KW-0479">Metal-binding</keyword>
<dbReference type="GO" id="GO:0051539">
    <property type="term" value="F:4 iron, 4 sulfur cluster binding"/>
    <property type="evidence" value="ECO:0007669"/>
    <property type="project" value="UniProtKB-KW"/>
</dbReference>
<dbReference type="PROSITE" id="PS51217">
    <property type="entry name" value="UVRD_HELICASE_CTER"/>
    <property type="match status" value="1"/>
</dbReference>
<feature type="domain" description="UvrD-like helicase C-terminal" evidence="15">
    <location>
        <begin position="281"/>
        <end position="598"/>
    </location>
</feature>
<dbReference type="AlphaFoldDB" id="A0A6I2MA11"/>
<keyword evidence="12 14" id="KW-0238">DNA-binding</keyword>
<keyword evidence="2 14" id="KW-0540">Nuclease</keyword>
<evidence type="ECO:0000256" key="4">
    <source>
        <dbReference type="ARBA" id="ARBA00022741"/>
    </source>
</evidence>
<dbReference type="GO" id="GO:0005524">
    <property type="term" value="F:ATP binding"/>
    <property type="evidence" value="ECO:0007669"/>
    <property type="project" value="UniProtKB-UniRule"/>
</dbReference>
<comment type="cofactor">
    <cofactor evidence="14">
        <name>Mg(2+)</name>
        <dbReference type="ChEBI" id="CHEBI:18420"/>
    </cofactor>
</comment>
<protein>
    <recommendedName>
        <fullName evidence="14">ATP-dependent helicase/deoxyribonuclease subunit B</fullName>
        <ecNumber evidence="14">3.1.-.-</ecNumber>
    </recommendedName>
    <alternativeName>
        <fullName evidence="14">ATP-dependent helicase/nuclease subunit AddB</fullName>
    </alternativeName>
</protein>
<dbReference type="GO" id="GO:0004386">
    <property type="term" value="F:helicase activity"/>
    <property type="evidence" value="ECO:0007669"/>
    <property type="project" value="UniProtKB-KW"/>
</dbReference>
<sequence>MGVKFVLGRSGSGKTHRLLNEIRMDLFEQPEGDPIVYLVPDQMTFGIEYELIKTPDLGGMMRAQTFSFSRLAWRILQETGGISRYHISGTGIQMMLRKLVEQHKQEFKIFAKASSKSGFIEHIETMITELKRYCLTPRDMEDKLEKMSVNATRQEKALADKLHDVVLLYKQLEIELGGTYVDSEDYLKLLAEKIAESSYIQNADIYIDGFHSFTPKEYEVIAAFMNHAKSVTIALTADKPFHEHLPHELHLFRMTGMTYHKLSMLAEESRMEVDEVLVLNEMPRFIERPSLAHLERYLESRPVKPYEGETNAVIAEASSRRSEIEGIARKIRGFVMDDDYRYKDLAVLIRNIGDYQDLIEQVFRDYEIPFFIDQKRSMLNHPVIELIRSALEVLNGNWRYEAVFRCIKTELLLPFGADKQEMREKMDQFENYVLSYGIQGSKWTKEERFVYRRYYSLDDEYVRTDEENEMEEMINQLRDLVVRPLNGLAERMKRAKSSIGMAEALYLFLEELDIPLKLEQLRVDAEEAGRLIEAREHAQVWSAVTGMLDEFAEMMNEHAISRKLFSEMIETGLEAMKFALVPPAIDQVVIASLERSRLLNVKISFVVGANDGVLPARPMEKGVLTEEDRMSLHHQGIELAPTAREQLLDESFIIYLALAGASHELYISYPLADEEGKALLPSMIIKRLKDLFPAIRTEIFINEPEELPEEEQLSYIVNEDVTISYLTSQLQAWKRSYPISSIWWDTYTYFTQQDQKETLSKVVGSLFYRNEAETLQSDISRELYGEHIQGSVSRMEMFKACAFSHYATHGLKLKERQYFRLEAPDIGQMFHSALKLIADRMQQLKLDWKDLSKDQCARLSHDAVETLAPRLQREILLSSNRHHYLKRKLVSIIARASSILSEHAKASGFAPAGLELGFGKGGPLPPIRFQLDNGCTMELIGRIDRVDKAESSKGVLLRIVDFKSSDKALNLSEVYYGLALQMLTYLDVIITHSKSWLGVEATPAGVLYFHVHDPMIQTASQLPLDKIEEEIFKKFKMKGLLLGDEEAVRLMDQTLDSGLSKIVSAGLKKDGGFRSDSAIASEGEFDLLRGHVRSIFQSIGTDITNGVVDIAPYKMKEKVPCTFCSFKSVCQFDQSLEENQYRMLKDDKNDVILTRLRNEAGGEENDTETK</sequence>
<evidence type="ECO:0000256" key="12">
    <source>
        <dbReference type="ARBA" id="ARBA00023125"/>
    </source>
</evidence>
<organism evidence="16 17">
    <name type="scientific">Metabacillus idriensis</name>
    <dbReference type="NCBI Taxonomy" id="324768"/>
    <lineage>
        <taxon>Bacteria</taxon>
        <taxon>Bacillati</taxon>
        <taxon>Bacillota</taxon>
        <taxon>Bacilli</taxon>
        <taxon>Bacillales</taxon>
        <taxon>Bacillaceae</taxon>
        <taxon>Metabacillus</taxon>
    </lineage>
</organism>
<feature type="binding site" evidence="14">
    <location>
        <position position="1124"/>
    </location>
    <ligand>
        <name>[4Fe-4S] cluster</name>
        <dbReference type="ChEBI" id="CHEBI:49883"/>
    </ligand>
</feature>
<evidence type="ECO:0000259" key="15">
    <source>
        <dbReference type="PROSITE" id="PS51217"/>
    </source>
</evidence>
<evidence type="ECO:0000313" key="17">
    <source>
        <dbReference type="Proteomes" id="UP000441585"/>
    </source>
</evidence>
<keyword evidence="7 14" id="KW-0347">Helicase</keyword>
<evidence type="ECO:0000256" key="7">
    <source>
        <dbReference type="ARBA" id="ARBA00022806"/>
    </source>
</evidence>
<feature type="binding site" evidence="14">
    <location>
        <position position="801"/>
    </location>
    <ligand>
        <name>[4Fe-4S] cluster</name>
        <dbReference type="ChEBI" id="CHEBI:49883"/>
    </ligand>
</feature>
<dbReference type="SUPFAM" id="SSF52540">
    <property type="entry name" value="P-loop containing nucleoside triphosphate hydrolases"/>
    <property type="match status" value="1"/>
</dbReference>
<evidence type="ECO:0000256" key="9">
    <source>
        <dbReference type="ARBA" id="ARBA00022840"/>
    </source>
</evidence>
<comment type="cofactor">
    <cofactor evidence="14">
        <name>[4Fe-4S] cluster</name>
        <dbReference type="ChEBI" id="CHEBI:49883"/>
    </cofactor>
    <text evidence="14">Binds 1 [4Fe-4S] cluster.</text>
</comment>
<dbReference type="GO" id="GO:0000724">
    <property type="term" value="P:double-strand break repair via homologous recombination"/>
    <property type="evidence" value="ECO:0007669"/>
    <property type="project" value="UniProtKB-UniRule"/>
</dbReference>
<dbReference type="EC" id="3.1.-.-" evidence="14"/>
<keyword evidence="17" id="KW-1185">Reference proteome</keyword>
<evidence type="ECO:0000256" key="3">
    <source>
        <dbReference type="ARBA" id="ARBA00022723"/>
    </source>
</evidence>
<dbReference type="GO" id="GO:0003690">
    <property type="term" value="F:double-stranded DNA binding"/>
    <property type="evidence" value="ECO:0007669"/>
    <property type="project" value="UniProtKB-UniRule"/>
</dbReference>
<dbReference type="HAMAP" id="MF_01452">
    <property type="entry name" value="AddB_type1"/>
    <property type="match status" value="1"/>
</dbReference>
<evidence type="ECO:0000256" key="5">
    <source>
        <dbReference type="ARBA" id="ARBA00022763"/>
    </source>
</evidence>
<comment type="subunit">
    <text evidence="14">Heterodimer of AddA and AddB.</text>
</comment>
<dbReference type="PANTHER" id="PTHR30591:SF1">
    <property type="entry name" value="RECBCD ENZYME SUBUNIT RECC"/>
    <property type="match status" value="1"/>
</dbReference>
<comment type="function">
    <text evidence="14">The heterodimer acts as both an ATP-dependent DNA helicase and an ATP-dependent, dual-direction single-stranded exonuclease. Recognizes the chi site generating a DNA molecule suitable for the initiation of homologous recombination. The AddB subunit has 5' -&gt; 3' nuclease activity but not helicase activity.</text>
</comment>
<keyword evidence="8 14" id="KW-0269">Exonuclease</keyword>
<evidence type="ECO:0000256" key="14">
    <source>
        <dbReference type="HAMAP-Rule" id="MF_01452"/>
    </source>
</evidence>
<dbReference type="Proteomes" id="UP000441585">
    <property type="component" value="Unassembled WGS sequence"/>
</dbReference>
<evidence type="ECO:0000256" key="1">
    <source>
        <dbReference type="ARBA" id="ARBA00022485"/>
    </source>
</evidence>
<dbReference type="GO" id="GO:0008409">
    <property type="term" value="F:5'-3' exonuclease activity"/>
    <property type="evidence" value="ECO:0007669"/>
    <property type="project" value="UniProtKB-UniRule"/>
</dbReference>
<name>A0A6I2MA11_9BACI</name>
<dbReference type="Gene3D" id="3.40.50.300">
    <property type="entry name" value="P-loop containing nucleotide triphosphate hydrolases"/>
    <property type="match status" value="3"/>
</dbReference>
<dbReference type="PANTHER" id="PTHR30591">
    <property type="entry name" value="RECBCD ENZYME SUBUNIT RECC"/>
    <property type="match status" value="1"/>
</dbReference>